<evidence type="ECO:0000313" key="3">
    <source>
        <dbReference type="Proteomes" id="UP000177982"/>
    </source>
</evidence>
<protein>
    <recommendedName>
        <fullName evidence="4">DUF5666 domain-containing protein</fullName>
    </recommendedName>
</protein>
<feature type="signal peptide" evidence="1">
    <location>
        <begin position="1"/>
        <end position="17"/>
    </location>
</feature>
<dbReference type="AlphaFoldDB" id="A0A1G2L1W9"/>
<sequence>MKKFVFILIGIAVAASAASFYGGMRYAARNGIRGQFSDMNMQNFSPEERQRRFQQFSGGNVASSGGLVRGGAGFVSGEIIGIDDASVTLNLADGGSRILFLSESTSVTKPVRASVADISVGTRVIANGIRNPDGSITAQTLQISE</sequence>
<dbReference type="Proteomes" id="UP000177982">
    <property type="component" value="Unassembled WGS sequence"/>
</dbReference>
<organism evidence="2 3">
    <name type="scientific">Candidatus Sungbacteria bacterium RIFCSPLOWO2_01_FULL_47_10</name>
    <dbReference type="NCBI Taxonomy" id="1802276"/>
    <lineage>
        <taxon>Bacteria</taxon>
        <taxon>Candidatus Sungiibacteriota</taxon>
    </lineage>
</organism>
<evidence type="ECO:0000256" key="1">
    <source>
        <dbReference type="SAM" id="SignalP"/>
    </source>
</evidence>
<evidence type="ECO:0008006" key="4">
    <source>
        <dbReference type="Google" id="ProtNLM"/>
    </source>
</evidence>
<dbReference type="EMBL" id="MHQO01000069">
    <property type="protein sequence ID" value="OHA04771.1"/>
    <property type="molecule type" value="Genomic_DNA"/>
</dbReference>
<proteinExistence type="predicted"/>
<evidence type="ECO:0000313" key="2">
    <source>
        <dbReference type="EMBL" id="OHA04771.1"/>
    </source>
</evidence>
<feature type="chain" id="PRO_5009583499" description="DUF5666 domain-containing protein" evidence="1">
    <location>
        <begin position="18"/>
        <end position="145"/>
    </location>
</feature>
<name>A0A1G2L1W9_9BACT</name>
<keyword evidence="1" id="KW-0732">Signal</keyword>
<comment type="caution">
    <text evidence="2">The sequence shown here is derived from an EMBL/GenBank/DDBJ whole genome shotgun (WGS) entry which is preliminary data.</text>
</comment>
<reference evidence="2 3" key="1">
    <citation type="journal article" date="2016" name="Nat. Commun.">
        <title>Thousands of microbial genomes shed light on interconnected biogeochemical processes in an aquifer system.</title>
        <authorList>
            <person name="Anantharaman K."/>
            <person name="Brown C.T."/>
            <person name="Hug L.A."/>
            <person name="Sharon I."/>
            <person name="Castelle C.J."/>
            <person name="Probst A.J."/>
            <person name="Thomas B.C."/>
            <person name="Singh A."/>
            <person name="Wilkins M.J."/>
            <person name="Karaoz U."/>
            <person name="Brodie E.L."/>
            <person name="Williams K.H."/>
            <person name="Hubbard S.S."/>
            <person name="Banfield J.F."/>
        </authorList>
    </citation>
    <scope>NUCLEOTIDE SEQUENCE [LARGE SCALE GENOMIC DNA]</scope>
</reference>
<accession>A0A1G2L1W9</accession>
<gene>
    <name evidence="2" type="ORF">A2934_03770</name>
</gene>